<dbReference type="InterPro" id="IPR012460">
    <property type="entry name" value="DUF1667"/>
</dbReference>
<dbReference type="EMBL" id="CP060286">
    <property type="protein sequence ID" value="QNK40174.1"/>
    <property type="molecule type" value="Genomic_DNA"/>
</dbReference>
<accession>A0A7G8T983</accession>
<dbReference type="RefSeq" id="WP_066642081.1">
    <property type="nucleotide sequence ID" value="NZ_CP060286.1"/>
</dbReference>
<reference evidence="1 2" key="1">
    <citation type="submission" date="2020-08" db="EMBL/GenBank/DDBJ databases">
        <title>The isolate Caproiciproducens sp. 7D4C2 produces n-caproate at mildly acidic conditions from hexoses: genome and rBOX comparison with related strains and chain-elongating bacteria.</title>
        <authorList>
            <person name="Esquivel-Elizondo S."/>
            <person name="Bagci C."/>
            <person name="Temovska M."/>
            <person name="Jeon B.S."/>
            <person name="Bessarab I."/>
            <person name="Williams R.B.H."/>
            <person name="Huson D.H."/>
            <person name="Angenent L.T."/>
        </authorList>
    </citation>
    <scope>NUCLEOTIDE SEQUENCE [LARGE SCALE GENOMIC DNA]</scope>
    <source>
        <strain evidence="1 2">7D4C2</strain>
    </source>
</reference>
<gene>
    <name evidence="1" type="ORF">HCR03_16035</name>
</gene>
<protein>
    <submittedName>
        <fullName evidence="1">DUF1667 domain-containing protein</fullName>
    </submittedName>
</protein>
<evidence type="ECO:0000313" key="1">
    <source>
        <dbReference type="EMBL" id="QNK40174.1"/>
    </source>
</evidence>
<dbReference type="AlphaFoldDB" id="A0A7G8T983"/>
<dbReference type="PANTHER" id="PTHR39450">
    <property type="entry name" value="MOLYBDOPTERIN OXIDOREDUCTASE, 4FE-4S CLUSTER-BINDING SUBUNIT"/>
    <property type="match status" value="1"/>
</dbReference>
<dbReference type="SUPFAM" id="SSF160148">
    <property type="entry name" value="CPE0013-like"/>
    <property type="match status" value="1"/>
</dbReference>
<organism evidence="1 2">
    <name type="scientific">Caproicibacter fermentans</name>
    <dbReference type="NCBI Taxonomy" id="2576756"/>
    <lineage>
        <taxon>Bacteria</taxon>
        <taxon>Bacillati</taxon>
        <taxon>Bacillota</taxon>
        <taxon>Clostridia</taxon>
        <taxon>Eubacteriales</taxon>
        <taxon>Acutalibacteraceae</taxon>
        <taxon>Caproicibacter</taxon>
    </lineage>
</organism>
<dbReference type="InterPro" id="IPR036593">
    <property type="entry name" value="CPE0013-like_sf"/>
</dbReference>
<dbReference type="Proteomes" id="UP000515909">
    <property type="component" value="Chromosome"/>
</dbReference>
<name>A0A7G8T983_9FIRM</name>
<dbReference type="KEGG" id="cfem:HCR03_16035"/>
<proteinExistence type="predicted"/>
<sequence>MDTRKLVCTVCPNSCGITVELNEKAETVRVLGNKCPRGEAFARQEITCPVRVITSTALLRCEDGREALLPVRSSEAFALSKHARAMELLRHVTVRSPVRMGDIIIRNLLDTGVDLIASCDS</sequence>
<dbReference type="Pfam" id="PF07892">
    <property type="entry name" value="DUF1667"/>
    <property type="match status" value="1"/>
</dbReference>
<dbReference type="PANTHER" id="PTHR39450:SF1">
    <property type="entry name" value="DUF1667 DOMAIN-CONTAINING PROTEIN"/>
    <property type="match status" value="1"/>
</dbReference>
<evidence type="ECO:0000313" key="2">
    <source>
        <dbReference type="Proteomes" id="UP000515909"/>
    </source>
</evidence>
<dbReference type="Gene3D" id="3.10.530.10">
    <property type="entry name" value="CPE0013-like"/>
    <property type="match status" value="1"/>
</dbReference>